<dbReference type="EMBL" id="GG679899">
    <property type="protein sequence ID" value="EER07360.1"/>
    <property type="molecule type" value="Genomic_DNA"/>
</dbReference>
<feature type="coiled-coil region" evidence="14">
    <location>
        <begin position="260"/>
        <end position="287"/>
    </location>
</feature>
<evidence type="ECO:0000256" key="7">
    <source>
        <dbReference type="ARBA" id="ARBA00023054"/>
    </source>
</evidence>
<evidence type="ECO:0000256" key="2">
    <source>
        <dbReference type="ARBA" id="ARBA00004611"/>
    </source>
</evidence>
<gene>
    <name evidence="16" type="ORF">Pmar_PMAR020525</name>
</gene>
<evidence type="ECO:0000256" key="14">
    <source>
        <dbReference type="SAM" id="Coils"/>
    </source>
</evidence>
<dbReference type="InterPro" id="IPR026504">
    <property type="entry name" value="MNS1"/>
</dbReference>
<comment type="similarity">
    <text evidence="3">Belongs to the MNS1 family.</text>
</comment>
<evidence type="ECO:0000259" key="15">
    <source>
        <dbReference type="Pfam" id="PF13868"/>
    </source>
</evidence>
<evidence type="ECO:0000256" key="6">
    <source>
        <dbReference type="ARBA" id="ARBA00022846"/>
    </source>
</evidence>
<feature type="coiled-coil region" evidence="14">
    <location>
        <begin position="340"/>
        <end position="470"/>
    </location>
</feature>
<comment type="function">
    <text evidence="13">Microtubule inner protein (MIP) part of the dynein-decorated doublet microtubules (DMTs) in cilia axoneme, which is required for motile cilia beating. May play a role in the control of meiotic division and germ cell differentiation through regulation of pairing and recombination during meiosis. Required for sperm flagella assembly. May play a role in the assembly and function of the outer dynein arm-docking complex (ODA-DC). ODA-DC mediates outer dynein arms (ODA) binding onto the axonemal doublet microtubules.</text>
</comment>
<evidence type="ECO:0000256" key="3">
    <source>
        <dbReference type="ARBA" id="ARBA00009158"/>
    </source>
</evidence>
<dbReference type="Proteomes" id="UP000007800">
    <property type="component" value="Unassembled WGS sequence"/>
</dbReference>
<protein>
    <recommendedName>
        <fullName evidence="4">Meiosis-specific nuclear structural protein 1</fullName>
    </recommendedName>
</protein>
<feature type="domain" description="Trichohyalin-plectin-homology" evidence="15">
    <location>
        <begin position="367"/>
        <end position="471"/>
    </location>
</feature>
<dbReference type="GeneID" id="9060205"/>
<dbReference type="InterPro" id="IPR043597">
    <property type="entry name" value="TPH_dom"/>
</dbReference>
<evidence type="ECO:0000256" key="11">
    <source>
        <dbReference type="ARBA" id="ARBA00023254"/>
    </source>
</evidence>
<dbReference type="PANTHER" id="PTHR19265:SF0">
    <property type="entry name" value="MEIOSIS-SPECIFIC NUCLEAR STRUCTURAL PROTEIN 1"/>
    <property type="match status" value="1"/>
</dbReference>
<evidence type="ECO:0000256" key="1">
    <source>
        <dbReference type="ARBA" id="ARBA00004123"/>
    </source>
</evidence>
<keyword evidence="11" id="KW-0469">Meiosis</keyword>
<dbReference type="GO" id="GO:0005634">
    <property type="term" value="C:nucleus"/>
    <property type="evidence" value="ECO:0007669"/>
    <property type="project" value="UniProtKB-SubCell"/>
</dbReference>
<dbReference type="PANTHER" id="PTHR19265">
    <property type="entry name" value="MEIOSIS-SPECIFIC NUCLEAR STRUCTURAL PROTEIN 1"/>
    <property type="match status" value="1"/>
</dbReference>
<evidence type="ECO:0000256" key="8">
    <source>
        <dbReference type="ARBA" id="ARBA00023069"/>
    </source>
</evidence>
<dbReference type="InParanoid" id="C5L798"/>
<evidence type="ECO:0000256" key="13">
    <source>
        <dbReference type="ARBA" id="ARBA00046114"/>
    </source>
</evidence>
<reference evidence="16 17" key="1">
    <citation type="submission" date="2008-07" db="EMBL/GenBank/DDBJ databases">
        <authorList>
            <person name="El-Sayed N."/>
            <person name="Caler E."/>
            <person name="Inman J."/>
            <person name="Amedeo P."/>
            <person name="Hass B."/>
            <person name="Wortman J."/>
        </authorList>
    </citation>
    <scope>NUCLEOTIDE SEQUENCE [LARGE SCALE GENOMIC DNA]</scope>
    <source>
        <strain evidence="17">ATCC 50983 / TXsc</strain>
    </source>
</reference>
<proteinExistence type="inferred from homology"/>
<dbReference type="PROSITE" id="PS51808">
    <property type="entry name" value="CHCH"/>
    <property type="match status" value="1"/>
</dbReference>
<keyword evidence="12" id="KW-0966">Cell projection</keyword>
<keyword evidence="9" id="KW-0206">Cytoskeleton</keyword>
<evidence type="ECO:0000256" key="12">
    <source>
        <dbReference type="ARBA" id="ARBA00023273"/>
    </source>
</evidence>
<evidence type="ECO:0000313" key="17">
    <source>
        <dbReference type="Proteomes" id="UP000007800"/>
    </source>
</evidence>
<dbReference type="RefSeq" id="XP_002775544.1">
    <property type="nucleotide sequence ID" value="XM_002775498.1"/>
</dbReference>
<evidence type="ECO:0000256" key="10">
    <source>
        <dbReference type="ARBA" id="ARBA00023242"/>
    </source>
</evidence>
<name>C5L798_PERM5</name>
<keyword evidence="17" id="KW-1185">Reference proteome</keyword>
<keyword evidence="10" id="KW-0539">Nucleus</keyword>
<keyword evidence="5" id="KW-0963">Cytoplasm</keyword>
<dbReference type="OMA" id="GNMPGDV"/>
<evidence type="ECO:0000313" key="16">
    <source>
        <dbReference type="EMBL" id="EER07360.1"/>
    </source>
</evidence>
<evidence type="ECO:0000256" key="9">
    <source>
        <dbReference type="ARBA" id="ARBA00023212"/>
    </source>
</evidence>
<keyword evidence="7 14" id="KW-0175">Coiled coil</keyword>
<accession>C5L798</accession>
<sequence length="673" mass="77262">MQTPTNKNDSVMNTVQRGGGSRILTVLDWDDTILPTKDIIKHDGEMELPQRFISIAASVLELLLELSADDGLIILSSSTEGWVQQSCATFAPELEPLLERARIVHTPKTTRQLGFKQKCPTVVQLANKFCQAGFASNDSHLEMLLIGNMPGDVEPAKALRVLYPCVPVKTCLLKEVPSVIDLERQLSYLLHSLTPLVDDLSGVDDYSIAQACEIAEIDEYSKLCARRRTILRGATVAGKVNAKSDIPKPEHDKPLKHGAMAQLRRYREREMAKFREAEARNESLNRMLKDQIIIGGHTKSDKRVDMRRWKREQEEMARERAADAEYLAKATHVETKKTMMAMEQAAADELEARKARAVREDQLRRRICEESDELRQLKDRIEQAKVNRERAVQLLDMEYRTQEQRREEELLETQLEMERLRDLEEEKLKELTVHERMQHTKSLQQRQIAEKEQQRDIAMLEHEREKARVDAVFSCLTMPTACHVPSQKEKYETYVSSELNGIERDLKEWFLTRRFRMERALAIKKELDDHNFTGLSNNTPDDIPVREKVMWSDIVTGRPALGGDEMSVDAKQRKADLYTKMFDNATDSDHKCRPAGMSFFRCLSNNFASPTVDTQCNAEFKAFEQCRESIVKEQADATNRALLAQDISDRRARALFERRMVLLDSLKAAQEKA</sequence>
<keyword evidence="6" id="KW-0282">Flagellum</keyword>
<evidence type="ECO:0000256" key="5">
    <source>
        <dbReference type="ARBA" id="ARBA00022490"/>
    </source>
</evidence>
<dbReference type="AlphaFoldDB" id="C5L798"/>
<dbReference type="OrthoDB" id="447464at2759"/>
<dbReference type="GO" id="GO:0051321">
    <property type="term" value="P:meiotic cell cycle"/>
    <property type="evidence" value="ECO:0007669"/>
    <property type="project" value="UniProtKB-KW"/>
</dbReference>
<comment type="subcellular location">
    <subcellularLocation>
        <location evidence="2">Cytoplasm</location>
        <location evidence="2">Cytoskeleton</location>
        <location evidence="2">Flagellum axoneme</location>
    </subcellularLocation>
    <subcellularLocation>
        <location evidence="1">Nucleus</location>
    </subcellularLocation>
</comment>
<evidence type="ECO:0000256" key="4">
    <source>
        <dbReference type="ARBA" id="ARBA00014813"/>
    </source>
</evidence>
<dbReference type="Pfam" id="PF13868">
    <property type="entry name" value="TPH"/>
    <property type="match status" value="1"/>
</dbReference>
<keyword evidence="8" id="KW-0969">Cilium</keyword>
<organism evidence="17">
    <name type="scientific">Perkinsus marinus (strain ATCC 50983 / TXsc)</name>
    <dbReference type="NCBI Taxonomy" id="423536"/>
    <lineage>
        <taxon>Eukaryota</taxon>
        <taxon>Sar</taxon>
        <taxon>Alveolata</taxon>
        <taxon>Perkinsozoa</taxon>
        <taxon>Perkinsea</taxon>
        <taxon>Perkinsida</taxon>
        <taxon>Perkinsidae</taxon>
        <taxon>Perkinsus</taxon>
    </lineage>
</organism>